<keyword evidence="1" id="KW-0812">Transmembrane</keyword>
<protein>
    <recommendedName>
        <fullName evidence="4">ABC transporter permease</fullName>
    </recommendedName>
</protein>
<name>A0ABP7T323_9PSEU</name>
<evidence type="ECO:0000313" key="3">
    <source>
        <dbReference type="Proteomes" id="UP001501747"/>
    </source>
</evidence>
<dbReference type="Proteomes" id="UP001501747">
    <property type="component" value="Unassembled WGS sequence"/>
</dbReference>
<keyword evidence="3" id="KW-1185">Reference proteome</keyword>
<feature type="transmembrane region" description="Helical" evidence="1">
    <location>
        <begin position="226"/>
        <end position="245"/>
    </location>
</feature>
<sequence>MTRVLWTEYRRGTGPVITAITAVVSLLFLYDEGYGWPGPWMRFAVDFRSMLLVLGPVVVVLGAWQAGRDRHHGLNEVSASTPRAPWKRIAITWCSITGAAWLGLLVTLAVNVAVIAPHADYLGGGWAWMIAGAFVGVGVHAALGVALGSAIPGRLVGPVVGLGVVVVFEPMVMSLGGGTAQLVTLPPFMWLNGPPAQLWACTQLLQLAWFASVIVLLLAVVAAGRLVVPVAVAVVLGTALSLLPVEDFIGVDPRASELVCVPKVCVTREDAGLLPLVTDAARRMLARVADVPGAPREALPSTRAGVSAPISVPDDVRTWSGRIRHDDTELRRAMVSRLLYSPCASVGTGWLTVVVEGWWVGEFSPERHSPEAAAWLARVKQLPVPEQNAWMGRALSALRTCGRAELSSLR</sequence>
<feature type="transmembrane region" description="Helical" evidence="1">
    <location>
        <begin position="50"/>
        <end position="67"/>
    </location>
</feature>
<evidence type="ECO:0008006" key="4">
    <source>
        <dbReference type="Google" id="ProtNLM"/>
    </source>
</evidence>
<gene>
    <name evidence="2" type="ORF">GCM10022247_50070</name>
</gene>
<feature type="transmembrane region" description="Helical" evidence="1">
    <location>
        <begin position="12"/>
        <end position="30"/>
    </location>
</feature>
<evidence type="ECO:0000313" key="2">
    <source>
        <dbReference type="EMBL" id="GAA4020150.1"/>
    </source>
</evidence>
<keyword evidence="1" id="KW-1133">Transmembrane helix</keyword>
<dbReference type="EMBL" id="BAABAL010000018">
    <property type="protein sequence ID" value="GAA4020150.1"/>
    <property type="molecule type" value="Genomic_DNA"/>
</dbReference>
<proteinExistence type="predicted"/>
<keyword evidence="1" id="KW-0472">Membrane</keyword>
<accession>A0ABP7T323</accession>
<feature type="transmembrane region" description="Helical" evidence="1">
    <location>
        <begin position="88"/>
        <end position="114"/>
    </location>
</feature>
<comment type="caution">
    <text evidence="2">The sequence shown here is derived from an EMBL/GenBank/DDBJ whole genome shotgun (WGS) entry which is preliminary data.</text>
</comment>
<feature type="transmembrane region" description="Helical" evidence="1">
    <location>
        <begin position="126"/>
        <end position="148"/>
    </location>
</feature>
<organism evidence="2 3">
    <name type="scientific">Allokutzneria multivorans</name>
    <dbReference type="NCBI Taxonomy" id="1142134"/>
    <lineage>
        <taxon>Bacteria</taxon>
        <taxon>Bacillati</taxon>
        <taxon>Actinomycetota</taxon>
        <taxon>Actinomycetes</taxon>
        <taxon>Pseudonocardiales</taxon>
        <taxon>Pseudonocardiaceae</taxon>
        <taxon>Allokutzneria</taxon>
    </lineage>
</organism>
<evidence type="ECO:0000256" key="1">
    <source>
        <dbReference type="SAM" id="Phobius"/>
    </source>
</evidence>
<feature type="transmembrane region" description="Helical" evidence="1">
    <location>
        <begin position="196"/>
        <end position="219"/>
    </location>
</feature>
<feature type="transmembrane region" description="Helical" evidence="1">
    <location>
        <begin position="155"/>
        <end position="176"/>
    </location>
</feature>
<reference evidence="3" key="1">
    <citation type="journal article" date="2019" name="Int. J. Syst. Evol. Microbiol.">
        <title>The Global Catalogue of Microorganisms (GCM) 10K type strain sequencing project: providing services to taxonomists for standard genome sequencing and annotation.</title>
        <authorList>
            <consortium name="The Broad Institute Genomics Platform"/>
            <consortium name="The Broad Institute Genome Sequencing Center for Infectious Disease"/>
            <person name="Wu L."/>
            <person name="Ma J."/>
        </authorList>
    </citation>
    <scope>NUCLEOTIDE SEQUENCE [LARGE SCALE GENOMIC DNA]</scope>
    <source>
        <strain evidence="3">JCM 17342</strain>
    </source>
</reference>
<dbReference type="RefSeq" id="WP_344879240.1">
    <property type="nucleotide sequence ID" value="NZ_BAABAL010000018.1"/>
</dbReference>